<reference evidence="2" key="3">
    <citation type="submission" date="2006-01" db="EMBL/GenBank/DDBJ databases">
        <authorList>
            <person name="Buell R."/>
        </authorList>
    </citation>
    <scope>NUCLEOTIDE SEQUENCE</scope>
</reference>
<organism evidence="2">
    <name type="scientific">Oryza sativa subsp. japonica</name>
    <name type="common">Rice</name>
    <dbReference type="NCBI Taxonomy" id="39947"/>
    <lineage>
        <taxon>Eukaryota</taxon>
        <taxon>Viridiplantae</taxon>
        <taxon>Streptophyta</taxon>
        <taxon>Embryophyta</taxon>
        <taxon>Tracheophyta</taxon>
        <taxon>Spermatophyta</taxon>
        <taxon>Magnoliopsida</taxon>
        <taxon>Liliopsida</taxon>
        <taxon>Poales</taxon>
        <taxon>Poaceae</taxon>
        <taxon>BOP clade</taxon>
        <taxon>Oryzoideae</taxon>
        <taxon>Oryzeae</taxon>
        <taxon>Oryzinae</taxon>
        <taxon>Oryza</taxon>
        <taxon>Oryza sativa</taxon>
    </lineage>
</organism>
<reference evidence="2" key="2">
    <citation type="submission" date="2005-04" db="EMBL/GenBank/DDBJ databases">
        <authorList>
            <person name="Buell C.R."/>
            <person name="Wing R.A."/>
            <person name="McCombie W.A."/>
            <person name="Ouyang S."/>
        </authorList>
    </citation>
    <scope>NUCLEOTIDE SEQUENCE</scope>
</reference>
<proteinExistence type="predicted"/>
<evidence type="ECO:0000256" key="1">
    <source>
        <dbReference type="SAM" id="MobiDB-lite"/>
    </source>
</evidence>
<name>Q2R2N7_ORYSJ</name>
<feature type="compositionally biased region" description="Low complexity" evidence="1">
    <location>
        <begin position="14"/>
        <end position="24"/>
    </location>
</feature>
<evidence type="ECO:0000313" key="2">
    <source>
        <dbReference type="EMBL" id="ABA94260.1"/>
    </source>
</evidence>
<gene>
    <name evidence="2" type="ordered locus">LOC_Os11g35189</name>
</gene>
<feature type="region of interest" description="Disordered" evidence="1">
    <location>
        <begin position="1"/>
        <end position="41"/>
    </location>
</feature>
<dbReference type="EMBL" id="DP000010">
    <property type="protein sequence ID" value="ABA94260.1"/>
    <property type="molecule type" value="Genomic_DNA"/>
</dbReference>
<protein>
    <submittedName>
        <fullName evidence="2">Uncharacterized protein</fullName>
    </submittedName>
</protein>
<accession>Q2R2N7</accession>
<sequence>MARAPSTETDENLAAESAAAAAAEGPCLPESGLHGPTGGFL</sequence>
<reference evidence="2" key="1">
    <citation type="journal article" date="2005" name="BMC Biol.">
        <title>The sequence of rice chromosomes 11 and 12, rich in disease resistance genes and recent gene duplications.</title>
        <authorList>
            <consortium name="The rice chromosomes 11 and 12 sequencing consortia"/>
        </authorList>
    </citation>
    <scope>NUCLEOTIDE SEQUENCE [LARGE SCALE GENOMIC DNA]</scope>
</reference>
<dbReference type="AlphaFoldDB" id="Q2R2N7"/>